<evidence type="ECO:0000256" key="4">
    <source>
        <dbReference type="ARBA" id="ARBA00023002"/>
    </source>
</evidence>
<evidence type="ECO:0000256" key="1">
    <source>
        <dbReference type="ARBA" id="ARBA00010790"/>
    </source>
</evidence>
<dbReference type="PANTHER" id="PTHR46056:SF12">
    <property type="entry name" value="LONG-CHAIN-ALCOHOL OXIDASE"/>
    <property type="match status" value="1"/>
</dbReference>
<dbReference type="Pfam" id="PF01266">
    <property type="entry name" value="DAO"/>
    <property type="match status" value="1"/>
</dbReference>
<organism evidence="6 7">
    <name type="scientific">Leptospira interrogans serovar Grippotyphosa str. LT2186</name>
    <dbReference type="NCBI Taxonomy" id="1001599"/>
    <lineage>
        <taxon>Bacteria</taxon>
        <taxon>Pseudomonadati</taxon>
        <taxon>Spirochaetota</taxon>
        <taxon>Spirochaetia</taxon>
        <taxon>Leptospirales</taxon>
        <taxon>Leptospiraceae</taxon>
        <taxon>Leptospira</taxon>
    </lineage>
</organism>
<accession>M3HWE4</accession>
<reference evidence="6 7" key="1">
    <citation type="submission" date="2013-02" db="EMBL/GenBank/DDBJ databases">
        <authorList>
            <person name="Harkins D.M."/>
            <person name="Durkin A.S."/>
            <person name="Brinkac L.M."/>
            <person name="Haft D.H."/>
            <person name="Selengut J.D."/>
            <person name="Sanka R."/>
            <person name="DePew J."/>
            <person name="Purushe J."/>
            <person name="Tulsiani S.M."/>
            <person name="Graham G.C."/>
            <person name="Burns M.-A."/>
            <person name="Dohnt M.F."/>
            <person name="Smythe L.D."/>
            <person name="McKay D.B."/>
            <person name="Craig S.B."/>
            <person name="Vinetz J.M."/>
            <person name="Sutton G.G."/>
            <person name="Nierman W.C."/>
            <person name="Fouts D.E."/>
        </authorList>
    </citation>
    <scope>NUCLEOTIDE SEQUENCE [LARGE SCALE GENOMIC DNA]</scope>
    <source>
        <strain evidence="6 7">LT2186</strain>
    </source>
</reference>
<evidence type="ECO:0000313" key="7">
    <source>
        <dbReference type="Proteomes" id="UP000011776"/>
    </source>
</evidence>
<dbReference type="Proteomes" id="UP000011776">
    <property type="component" value="Unassembled WGS sequence"/>
</dbReference>
<dbReference type="PANTHER" id="PTHR46056">
    <property type="entry name" value="LONG-CHAIN-ALCOHOL OXIDASE"/>
    <property type="match status" value="1"/>
</dbReference>
<keyword evidence="4" id="KW-0560">Oxidoreductase</keyword>
<dbReference type="SUPFAM" id="SSF51905">
    <property type="entry name" value="FAD/NAD(P)-binding domain"/>
    <property type="match status" value="1"/>
</dbReference>
<dbReference type="GO" id="GO:0016491">
    <property type="term" value="F:oxidoreductase activity"/>
    <property type="evidence" value="ECO:0007669"/>
    <property type="project" value="UniProtKB-KW"/>
</dbReference>
<keyword evidence="2" id="KW-0285">Flavoprotein</keyword>
<proteinExistence type="inferred from homology"/>
<evidence type="ECO:0000313" key="6">
    <source>
        <dbReference type="EMBL" id="EMG08002.1"/>
    </source>
</evidence>
<dbReference type="BioCyc" id="LINT1001599:G11K9-674-MONOMER"/>
<dbReference type="InterPro" id="IPR006076">
    <property type="entry name" value="FAD-dep_OxRdtase"/>
</dbReference>
<keyword evidence="3" id="KW-0274">FAD</keyword>
<feature type="domain" description="FAD dependent oxidoreductase" evidence="5">
    <location>
        <begin position="20"/>
        <end position="67"/>
    </location>
</feature>
<name>M3HWE4_LEPIR</name>
<sequence>MSGRVYEWKNLGDSRTVKADVVIVGSGCGGATLAYELSKNGKKVIMIEEGGYYHTGTFDNHELNMAGKVSAERNMATDATGTINLVYGKNVGGASVHYWADSYRTPDDRLNLWKKHTEFKVILPKT</sequence>
<evidence type="ECO:0000256" key="2">
    <source>
        <dbReference type="ARBA" id="ARBA00022630"/>
    </source>
</evidence>
<gene>
    <name evidence="6" type="ORF">LEP1GSC151_4073</name>
</gene>
<protein>
    <submittedName>
        <fullName evidence="6">Thi4 domain protein</fullName>
    </submittedName>
</protein>
<dbReference type="AlphaFoldDB" id="M3HWE4"/>
<dbReference type="EMBL" id="AFME02000432">
    <property type="protein sequence ID" value="EMG08002.1"/>
    <property type="molecule type" value="Genomic_DNA"/>
</dbReference>
<dbReference type="Gene3D" id="3.50.50.60">
    <property type="entry name" value="FAD/NAD(P)-binding domain"/>
    <property type="match status" value="1"/>
</dbReference>
<comment type="caution">
    <text evidence="6">The sequence shown here is derived from an EMBL/GenBank/DDBJ whole genome shotgun (WGS) entry which is preliminary data.</text>
</comment>
<evidence type="ECO:0000259" key="5">
    <source>
        <dbReference type="Pfam" id="PF01266"/>
    </source>
</evidence>
<comment type="similarity">
    <text evidence="1">Belongs to the GMC oxidoreductase family.</text>
</comment>
<evidence type="ECO:0000256" key="3">
    <source>
        <dbReference type="ARBA" id="ARBA00022827"/>
    </source>
</evidence>
<dbReference type="InterPro" id="IPR036188">
    <property type="entry name" value="FAD/NAD-bd_sf"/>
</dbReference>